<dbReference type="Gene3D" id="3.40.50.1820">
    <property type="entry name" value="alpha/beta hydrolase"/>
    <property type="match status" value="1"/>
</dbReference>
<dbReference type="Proteomes" id="UP000248039">
    <property type="component" value="Unassembled WGS sequence"/>
</dbReference>
<dbReference type="OrthoDB" id="9796770at2"/>
<feature type="domain" description="AB hydrolase-1" evidence="9">
    <location>
        <begin position="31"/>
        <end position="284"/>
    </location>
</feature>
<evidence type="ECO:0000256" key="8">
    <source>
        <dbReference type="PIRSR" id="PIRSR005539-1"/>
    </source>
</evidence>
<dbReference type="PANTHER" id="PTHR43194">
    <property type="entry name" value="HYDROLASE ALPHA/BETA FOLD FAMILY"/>
    <property type="match status" value="1"/>
</dbReference>
<dbReference type="PIRSF" id="PIRSF005539">
    <property type="entry name" value="Pept_S33_TRI_F1"/>
    <property type="match status" value="1"/>
</dbReference>
<organism evidence="10 11">
    <name type="scientific">Streptomyces tateyamensis</name>
    <dbReference type="NCBI Taxonomy" id="565073"/>
    <lineage>
        <taxon>Bacteria</taxon>
        <taxon>Bacillati</taxon>
        <taxon>Actinomycetota</taxon>
        <taxon>Actinomycetes</taxon>
        <taxon>Kitasatosporales</taxon>
        <taxon>Streptomycetaceae</taxon>
        <taxon>Streptomyces</taxon>
    </lineage>
</organism>
<dbReference type="InterPro" id="IPR005945">
    <property type="entry name" value="Pro_imino_pep"/>
</dbReference>
<evidence type="ECO:0000256" key="4">
    <source>
        <dbReference type="ARBA" id="ARBA00021843"/>
    </source>
</evidence>
<comment type="caution">
    <text evidence="10">The sequence shown here is derived from an EMBL/GenBank/DDBJ whole genome shotgun (WGS) entry which is preliminary data.</text>
</comment>
<dbReference type="InterPro" id="IPR029058">
    <property type="entry name" value="AB_hydrolase_fold"/>
</dbReference>
<dbReference type="PRINTS" id="PR00793">
    <property type="entry name" value="PROAMNOPTASE"/>
</dbReference>
<dbReference type="AlphaFoldDB" id="A0A2V4NHJ1"/>
<evidence type="ECO:0000256" key="6">
    <source>
        <dbReference type="ARBA" id="ARBA00029605"/>
    </source>
</evidence>
<protein>
    <recommendedName>
        <fullName evidence="4">Proline iminopeptidase</fullName>
        <ecNumber evidence="3">3.4.11.5</ecNumber>
    </recommendedName>
    <alternativeName>
        <fullName evidence="6">Prolyl aminopeptidase</fullName>
    </alternativeName>
</protein>
<feature type="active site" evidence="8">
    <location>
        <position position="250"/>
    </location>
</feature>
<dbReference type="InterPro" id="IPR050228">
    <property type="entry name" value="Carboxylesterase_BioH"/>
</dbReference>
<comment type="catalytic activity">
    <reaction evidence="1">
        <text>Release of N-terminal proline from a peptide.</text>
        <dbReference type="EC" id="3.4.11.5"/>
    </reaction>
</comment>
<comment type="similarity">
    <text evidence="2 7">Belongs to the peptidase S33 family.</text>
</comment>
<keyword evidence="11" id="KW-1185">Reference proteome</keyword>
<evidence type="ECO:0000256" key="2">
    <source>
        <dbReference type="ARBA" id="ARBA00010088"/>
    </source>
</evidence>
<evidence type="ECO:0000256" key="1">
    <source>
        <dbReference type="ARBA" id="ARBA00001585"/>
    </source>
</evidence>
<dbReference type="RefSeq" id="WP_110673233.1">
    <property type="nucleotide sequence ID" value="NZ_PYBW01000159.1"/>
</dbReference>
<evidence type="ECO:0000256" key="3">
    <source>
        <dbReference type="ARBA" id="ARBA00012568"/>
    </source>
</evidence>
<keyword evidence="5 7" id="KW-0378">Hydrolase</keyword>
<accession>A0A2V4NHJ1</accession>
<dbReference type="InterPro" id="IPR002410">
    <property type="entry name" value="Peptidase_S33"/>
</dbReference>
<sequence>MPPAPSAKGTVPFGSHQTWFRITGDLSSGKPALVLVHGGPGSTHDYLLNLAELAEQGWPVVHYDQLGNGGSSHLPDAGPEFWTPQLFLDELDNLLRTLGIADNYVLLGQSWGGLLVARHAAARPAGLRGLVIANAPASYPLWLAEMKVLRDQLPPGVNETLLKHEAAGTTDSDEYHAAMRSFYEKHVCRLNPWPRDYLASFYEIYNDPTVYFTMNGPSEFHVVGTLKDWGVIEDCPQIAVPTLLLSGRYDEATPVTVQPFQDLIPDVRWHIFEGSSHLPHLEQPAEFRAVLLEYLESLAG</sequence>
<evidence type="ECO:0000256" key="5">
    <source>
        <dbReference type="ARBA" id="ARBA00022801"/>
    </source>
</evidence>
<evidence type="ECO:0000313" key="10">
    <source>
        <dbReference type="EMBL" id="PYC66972.1"/>
    </source>
</evidence>
<gene>
    <name evidence="10" type="ORF">C7C46_30825</name>
</gene>
<reference evidence="10 11" key="1">
    <citation type="submission" date="2018-03" db="EMBL/GenBank/DDBJ databases">
        <title>Bioinformatic expansion and discovery of thiopeptide antibiotics.</title>
        <authorList>
            <person name="Schwalen C.J."/>
            <person name="Hudson G.A."/>
            <person name="Mitchell D.A."/>
        </authorList>
    </citation>
    <scope>NUCLEOTIDE SEQUENCE [LARGE SCALE GENOMIC DNA]</scope>
    <source>
        <strain evidence="10 11">ATCC 21389</strain>
    </source>
</reference>
<feature type="active site" description="Nucleophile" evidence="8">
    <location>
        <position position="110"/>
    </location>
</feature>
<dbReference type="PANTHER" id="PTHR43194:SF2">
    <property type="entry name" value="PEROXISOMAL MEMBRANE PROTEIN LPX1"/>
    <property type="match status" value="1"/>
</dbReference>
<evidence type="ECO:0000259" key="9">
    <source>
        <dbReference type="Pfam" id="PF00561"/>
    </source>
</evidence>
<feature type="active site" description="Proton donor" evidence="8">
    <location>
        <position position="277"/>
    </location>
</feature>
<dbReference type="SUPFAM" id="SSF53474">
    <property type="entry name" value="alpha/beta-Hydrolases"/>
    <property type="match status" value="1"/>
</dbReference>
<dbReference type="Pfam" id="PF00561">
    <property type="entry name" value="Abhydrolase_1"/>
    <property type="match status" value="1"/>
</dbReference>
<dbReference type="EMBL" id="PYBW01000159">
    <property type="protein sequence ID" value="PYC66972.1"/>
    <property type="molecule type" value="Genomic_DNA"/>
</dbReference>
<dbReference type="GO" id="GO:0006508">
    <property type="term" value="P:proteolysis"/>
    <property type="evidence" value="ECO:0007669"/>
    <property type="project" value="InterPro"/>
</dbReference>
<dbReference type="InterPro" id="IPR000073">
    <property type="entry name" value="AB_hydrolase_1"/>
</dbReference>
<evidence type="ECO:0000313" key="11">
    <source>
        <dbReference type="Proteomes" id="UP000248039"/>
    </source>
</evidence>
<name>A0A2V4NHJ1_9ACTN</name>
<evidence type="ECO:0000256" key="7">
    <source>
        <dbReference type="PIRNR" id="PIRNR005539"/>
    </source>
</evidence>
<dbReference type="EC" id="3.4.11.5" evidence="3"/>
<proteinExistence type="inferred from homology"/>
<dbReference type="GO" id="GO:0004177">
    <property type="term" value="F:aminopeptidase activity"/>
    <property type="evidence" value="ECO:0007669"/>
    <property type="project" value="UniProtKB-EC"/>
</dbReference>
<dbReference type="NCBIfam" id="TIGR01250">
    <property type="entry name" value="pro_imino_pep_2"/>
    <property type="match status" value="1"/>
</dbReference>